<keyword evidence="2" id="KW-1185">Reference proteome</keyword>
<gene>
    <name evidence="1" type="ORF">BC739_008834</name>
</gene>
<dbReference type="EMBL" id="JACJID010000009">
    <property type="protein sequence ID" value="MBA8931582.1"/>
    <property type="molecule type" value="Genomic_DNA"/>
</dbReference>
<evidence type="ECO:0000313" key="2">
    <source>
        <dbReference type="Proteomes" id="UP000517916"/>
    </source>
</evidence>
<reference evidence="1 2" key="1">
    <citation type="submission" date="2020-08" db="EMBL/GenBank/DDBJ databases">
        <title>Genomic Encyclopedia of Archaeal and Bacterial Type Strains, Phase II (KMG-II): from individual species to whole genera.</title>
        <authorList>
            <person name="Goeker M."/>
        </authorList>
    </citation>
    <scope>NUCLEOTIDE SEQUENCE [LARGE SCALE GENOMIC DNA]</scope>
    <source>
        <strain evidence="1 2">DSM 43850</strain>
    </source>
</reference>
<evidence type="ECO:0000313" key="1">
    <source>
        <dbReference type="EMBL" id="MBA8931582.1"/>
    </source>
</evidence>
<name>A0ABR6BYC3_9PSEU</name>
<dbReference type="Proteomes" id="UP000517916">
    <property type="component" value="Unassembled WGS sequence"/>
</dbReference>
<comment type="caution">
    <text evidence="1">The sequence shown here is derived from an EMBL/GenBank/DDBJ whole genome shotgun (WGS) entry which is preliminary data.</text>
</comment>
<organism evidence="1 2">
    <name type="scientific">Kutzneria viridogrisea</name>
    <dbReference type="NCBI Taxonomy" id="47990"/>
    <lineage>
        <taxon>Bacteria</taxon>
        <taxon>Bacillati</taxon>
        <taxon>Actinomycetota</taxon>
        <taxon>Actinomycetes</taxon>
        <taxon>Pseudonocardiales</taxon>
        <taxon>Pseudonocardiaceae</taxon>
        <taxon>Kutzneria</taxon>
    </lineage>
</organism>
<protein>
    <submittedName>
        <fullName evidence="1">Uncharacterized protein</fullName>
    </submittedName>
</protein>
<sequence length="45" mass="4509">MFAESADMAASLCILGLAPQTPSQEGFAPWTPITGGGEVVVGMAV</sequence>
<accession>A0ABR6BYC3</accession>
<proteinExistence type="predicted"/>